<dbReference type="AlphaFoldDB" id="A0A169NIC2"/>
<gene>
    <name evidence="2" type="ORF">SLA_3064</name>
</gene>
<evidence type="ECO:0000313" key="3">
    <source>
        <dbReference type="Proteomes" id="UP000217676"/>
    </source>
</evidence>
<keyword evidence="1" id="KW-1133">Transmembrane helix</keyword>
<feature type="transmembrane region" description="Helical" evidence="1">
    <location>
        <begin position="286"/>
        <end position="305"/>
    </location>
</feature>
<protein>
    <submittedName>
        <fullName evidence="2">Uncharacterized protein</fullName>
    </submittedName>
</protein>
<keyword evidence="1" id="KW-0812">Transmembrane</keyword>
<evidence type="ECO:0000256" key="1">
    <source>
        <dbReference type="SAM" id="Phobius"/>
    </source>
</evidence>
<dbReference type="KEGG" id="slau:SLA_3064"/>
<organism evidence="2 3">
    <name type="scientific">Streptomyces laurentii</name>
    <dbReference type="NCBI Taxonomy" id="39478"/>
    <lineage>
        <taxon>Bacteria</taxon>
        <taxon>Bacillati</taxon>
        <taxon>Actinomycetota</taxon>
        <taxon>Actinomycetes</taxon>
        <taxon>Kitasatosporales</taxon>
        <taxon>Streptomycetaceae</taxon>
        <taxon>Streptomyces</taxon>
    </lineage>
</organism>
<keyword evidence="1" id="KW-0472">Membrane</keyword>
<evidence type="ECO:0000313" key="2">
    <source>
        <dbReference type="EMBL" id="BAU83978.1"/>
    </source>
</evidence>
<name>A0A169NIC2_STRLU</name>
<dbReference type="EMBL" id="AP017424">
    <property type="protein sequence ID" value="BAU83978.1"/>
    <property type="molecule type" value="Genomic_DNA"/>
</dbReference>
<dbReference type="Proteomes" id="UP000217676">
    <property type="component" value="Chromosome"/>
</dbReference>
<feature type="transmembrane region" description="Helical" evidence="1">
    <location>
        <begin position="137"/>
        <end position="159"/>
    </location>
</feature>
<accession>A0A169NIC2</accession>
<feature type="transmembrane region" description="Helical" evidence="1">
    <location>
        <begin position="311"/>
        <end position="332"/>
    </location>
</feature>
<feature type="transmembrane region" description="Helical" evidence="1">
    <location>
        <begin position="105"/>
        <end position="125"/>
    </location>
</feature>
<reference evidence="2 3" key="1">
    <citation type="journal article" date="2016" name="Genome Announc.">
        <title>Complete Genome Sequence of Thiostrepton-Producing Streptomyces laurentii ATCC 31255.</title>
        <authorList>
            <person name="Doi K."/>
            <person name="Fujino Y."/>
            <person name="Nagayoshi Y."/>
            <person name="Ohshima T."/>
            <person name="Ogata S."/>
        </authorList>
    </citation>
    <scope>NUCLEOTIDE SEQUENCE [LARGE SCALE GENOMIC DNA]</scope>
    <source>
        <strain evidence="2 3">ATCC 31255</strain>
    </source>
</reference>
<feature type="transmembrane region" description="Helical" evidence="1">
    <location>
        <begin position="201"/>
        <end position="224"/>
    </location>
</feature>
<proteinExistence type="predicted"/>
<feature type="transmembrane region" description="Helical" evidence="1">
    <location>
        <begin position="230"/>
        <end position="257"/>
    </location>
</feature>
<keyword evidence="3" id="KW-1185">Reference proteome</keyword>
<sequence>MTTLARFAYESRRSGHDPSELLDAEKFGTQDALEKHLLDFFVRTAYERFLQDKSEEGEGNGAQDGRWDAAHVRRWLGYLAVHLTRLKTTDIEWWRLGTAMKLRWVMLRVGLTVGVASGLVAGLVFGAEGALLNGPAYGLTAAVVSGLADGAGLGLTFGLMHGFATKMRDGGPMFKPSHMEISRDGWEWRNMRDSFRPRVQGGLLGGLLFGLVWALGVAALNTLAGATWSVIWPFTGLLFAEGTGLGLALGLVAAVGAGFEKVIPQEKADASSDLLDTNRATVLKQLVTIGLVIGVGHGTLFGIAYDSALNGIGAGLAAGAAVALGIGSMTAWGRWVVLGRIWLRLTGRLPRDLDAFLRDAYARGVLRRQGAAYQFRHERLRTHLAEAYGKK</sequence>